<dbReference type="SUPFAM" id="SSF81301">
    <property type="entry name" value="Nucleotidyltransferase"/>
    <property type="match status" value="1"/>
</dbReference>
<sequence>MSGLIMNLELTNKLEKLKNNLIEKHNPLAIIIKGSRMFGIENLNSDYDICLITKNLEKNYQVFDENLNSKIDIFFTTPELEVYGSDFFKGISLLQNLFVRPEHILYMDFSFDFIAFKNKIKEKKEKLILNQIQLDLLRIETFAYNFKNKKDYYHYCYLSSLLSTKEPNWEIIRRIKNWTTKDKDIAYLEKCRKILLKFYLKMKEEMEDLDD</sequence>
<evidence type="ECO:0000313" key="1">
    <source>
        <dbReference type="EMBL" id="PYF42245.1"/>
    </source>
</evidence>
<dbReference type="Proteomes" id="UP000247715">
    <property type="component" value="Unassembled WGS sequence"/>
</dbReference>
<name>A0A318UBP3_9BACT</name>
<proteinExistence type="predicted"/>
<dbReference type="AlphaFoldDB" id="A0A318UBP3"/>
<gene>
    <name evidence="1" type="ORF">BCF88_1125</name>
</gene>
<reference evidence="1 2" key="1">
    <citation type="submission" date="2018-06" db="EMBL/GenBank/DDBJ databases">
        <title>Genomic Encyclopedia of Archaeal and Bacterial Type Strains, Phase II (KMG-II): from individual species to whole genera.</title>
        <authorList>
            <person name="Goeker M."/>
        </authorList>
    </citation>
    <scope>NUCLEOTIDE SEQUENCE [LARGE SCALE GENOMIC DNA]</scope>
    <source>
        <strain evidence="1 2">ATCC 29103</strain>
    </source>
</reference>
<evidence type="ECO:0000313" key="2">
    <source>
        <dbReference type="Proteomes" id="UP000247715"/>
    </source>
</evidence>
<organism evidence="1 2">
    <name type="scientific">Metamycoplasma alkalescens</name>
    <dbReference type="NCBI Taxonomy" id="45363"/>
    <lineage>
        <taxon>Bacteria</taxon>
        <taxon>Bacillati</taxon>
        <taxon>Mycoplasmatota</taxon>
        <taxon>Mycoplasmoidales</taxon>
        <taxon>Metamycoplasmataceae</taxon>
        <taxon>Metamycoplasma</taxon>
    </lineage>
</organism>
<dbReference type="RefSeq" id="WP_145960850.1">
    <property type="nucleotide sequence ID" value="NZ_LS991949.1"/>
</dbReference>
<comment type="caution">
    <text evidence="1">The sequence shown here is derived from an EMBL/GenBank/DDBJ whole genome shotgun (WGS) entry which is preliminary data.</text>
</comment>
<dbReference type="EMBL" id="QKLP01000012">
    <property type="protein sequence ID" value="PYF42245.1"/>
    <property type="molecule type" value="Genomic_DNA"/>
</dbReference>
<dbReference type="Gene3D" id="3.30.460.10">
    <property type="entry name" value="Beta Polymerase, domain 2"/>
    <property type="match status" value="1"/>
</dbReference>
<dbReference type="InterPro" id="IPR043519">
    <property type="entry name" value="NT_sf"/>
</dbReference>
<accession>A0A318UBP3</accession>
<evidence type="ECO:0008006" key="3">
    <source>
        <dbReference type="Google" id="ProtNLM"/>
    </source>
</evidence>
<protein>
    <recommendedName>
        <fullName evidence="3">Nucleotidyltransferase-like protein</fullName>
    </recommendedName>
</protein>